<dbReference type="InterPro" id="IPR016181">
    <property type="entry name" value="Acyl_CoA_acyltransferase"/>
</dbReference>
<keyword evidence="3 15" id="KW-0808">Transferase</keyword>
<dbReference type="EMBL" id="VRLR01000014">
    <property type="protein sequence ID" value="TXK78154.1"/>
    <property type="molecule type" value="Genomic_DNA"/>
</dbReference>
<dbReference type="RefSeq" id="WP_147905278.1">
    <property type="nucleotide sequence ID" value="NZ_BAAAGC010000012.1"/>
</dbReference>
<accession>A0A5C8LPK9</accession>
<comment type="catalytic activity">
    <reaction evidence="6 15">
        <text>N-terminal L-arginyl-[protein] + L-leucyl-tRNA(Leu) = N-terminal L-leucyl-L-arginyl-[protein] + tRNA(Leu) + H(+)</text>
        <dbReference type="Rhea" id="RHEA:50416"/>
        <dbReference type="Rhea" id="RHEA-COMP:9613"/>
        <dbReference type="Rhea" id="RHEA-COMP:9622"/>
        <dbReference type="Rhea" id="RHEA-COMP:12672"/>
        <dbReference type="Rhea" id="RHEA-COMP:12673"/>
        <dbReference type="ChEBI" id="CHEBI:15378"/>
        <dbReference type="ChEBI" id="CHEBI:64719"/>
        <dbReference type="ChEBI" id="CHEBI:78442"/>
        <dbReference type="ChEBI" id="CHEBI:78494"/>
        <dbReference type="ChEBI" id="CHEBI:133044"/>
        <dbReference type="EC" id="2.3.2.6"/>
    </reaction>
</comment>
<keyword evidence="2 15" id="KW-0963">Cytoplasm</keyword>
<dbReference type="NCBIfam" id="TIGR00667">
    <property type="entry name" value="aat"/>
    <property type="match status" value="1"/>
</dbReference>
<proteinExistence type="inferred from homology"/>
<evidence type="ECO:0000256" key="4">
    <source>
        <dbReference type="ARBA" id="ARBA00023315"/>
    </source>
</evidence>
<evidence type="ECO:0000256" key="1">
    <source>
        <dbReference type="ARBA" id="ARBA00004496"/>
    </source>
</evidence>
<evidence type="ECO:0000256" key="7">
    <source>
        <dbReference type="ARBA" id="ARBA00051538"/>
    </source>
</evidence>
<dbReference type="GO" id="GO:0008914">
    <property type="term" value="F:leucyl-tRNA--protein transferase activity"/>
    <property type="evidence" value="ECO:0007669"/>
    <property type="project" value="UniProtKB-UniRule"/>
</dbReference>
<keyword evidence="17" id="KW-1185">Reference proteome</keyword>
<dbReference type="Gene3D" id="3.40.630.70">
    <property type="entry name" value="Leucyl/phenylalanyl-tRNA-protein transferase, C-terminal domain"/>
    <property type="match status" value="1"/>
</dbReference>
<comment type="similarity">
    <text evidence="9 15">Belongs to the L/F-transferase family.</text>
</comment>
<organism evidence="16 17">
    <name type="scientific">Rheinheimera tangshanensis</name>
    <dbReference type="NCBI Taxonomy" id="400153"/>
    <lineage>
        <taxon>Bacteria</taxon>
        <taxon>Pseudomonadati</taxon>
        <taxon>Pseudomonadota</taxon>
        <taxon>Gammaproteobacteria</taxon>
        <taxon>Chromatiales</taxon>
        <taxon>Chromatiaceae</taxon>
        <taxon>Rheinheimera</taxon>
    </lineage>
</organism>
<evidence type="ECO:0000256" key="3">
    <source>
        <dbReference type="ARBA" id="ARBA00022679"/>
    </source>
</evidence>
<protein>
    <recommendedName>
        <fullName evidence="11 15">Leucyl/phenylalanyl-tRNA--protein transferase</fullName>
        <ecNumber evidence="10 15">2.3.2.6</ecNumber>
    </recommendedName>
    <alternativeName>
        <fullName evidence="12 15">L/F-transferase</fullName>
    </alternativeName>
    <alternativeName>
        <fullName evidence="13 15">Leucyltransferase</fullName>
    </alternativeName>
    <alternativeName>
        <fullName evidence="14 15">Phenyalanyltransferase</fullName>
    </alternativeName>
</protein>
<evidence type="ECO:0000313" key="16">
    <source>
        <dbReference type="EMBL" id="TXK78154.1"/>
    </source>
</evidence>
<comment type="function">
    <text evidence="8 15">Functions in the N-end rule pathway of protein degradation where it conjugates Leu, Phe and, less efficiently, Met from aminoacyl-tRNAs to the N-termini of proteins containing an N-terminal arginine or lysine.</text>
</comment>
<gene>
    <name evidence="15" type="primary">aat</name>
    <name evidence="16" type="ORF">FU839_16710</name>
</gene>
<dbReference type="Gene3D" id="3.30.70.3550">
    <property type="entry name" value="Leucyl/phenylalanyl-tRNA-protein transferase, N-terminal domain"/>
    <property type="match status" value="1"/>
</dbReference>
<evidence type="ECO:0000256" key="15">
    <source>
        <dbReference type="HAMAP-Rule" id="MF_00688"/>
    </source>
</evidence>
<dbReference type="GO" id="GO:0005737">
    <property type="term" value="C:cytoplasm"/>
    <property type="evidence" value="ECO:0007669"/>
    <property type="project" value="UniProtKB-SubCell"/>
</dbReference>
<dbReference type="InterPro" id="IPR004616">
    <property type="entry name" value="Leu/Phe-tRNA_Trfase"/>
</dbReference>
<evidence type="ECO:0000256" key="10">
    <source>
        <dbReference type="ARBA" id="ARBA00066767"/>
    </source>
</evidence>
<dbReference type="PANTHER" id="PTHR30098:SF2">
    <property type="entry name" value="LEUCYL_PHENYLALANYL-TRNA--PROTEIN TRANSFERASE"/>
    <property type="match status" value="1"/>
</dbReference>
<dbReference type="GO" id="GO:0030163">
    <property type="term" value="P:protein catabolic process"/>
    <property type="evidence" value="ECO:0007669"/>
    <property type="project" value="UniProtKB-UniRule"/>
</dbReference>
<dbReference type="InterPro" id="IPR042221">
    <property type="entry name" value="Leu/Phe-tRNA_Trfase_N"/>
</dbReference>
<dbReference type="OrthoDB" id="9790282at2"/>
<dbReference type="PANTHER" id="PTHR30098">
    <property type="entry name" value="LEUCYL/PHENYLALANYL-TRNA--PROTEIN TRANSFERASE"/>
    <property type="match status" value="1"/>
</dbReference>
<keyword evidence="4 15" id="KW-0012">Acyltransferase</keyword>
<evidence type="ECO:0000256" key="6">
    <source>
        <dbReference type="ARBA" id="ARBA00050652"/>
    </source>
</evidence>
<dbReference type="SUPFAM" id="SSF55729">
    <property type="entry name" value="Acyl-CoA N-acyltransferases (Nat)"/>
    <property type="match status" value="1"/>
</dbReference>
<evidence type="ECO:0000256" key="12">
    <source>
        <dbReference type="ARBA" id="ARBA00077136"/>
    </source>
</evidence>
<dbReference type="InterPro" id="IPR042203">
    <property type="entry name" value="Leu/Phe-tRNA_Trfase_C"/>
</dbReference>
<dbReference type="AlphaFoldDB" id="A0A5C8LPK9"/>
<comment type="caution">
    <text evidence="16">The sequence shown here is derived from an EMBL/GenBank/DDBJ whole genome shotgun (WGS) entry which is preliminary data.</text>
</comment>
<evidence type="ECO:0000256" key="11">
    <source>
        <dbReference type="ARBA" id="ARBA00074372"/>
    </source>
</evidence>
<comment type="subcellular location">
    <subcellularLocation>
        <location evidence="1 15">Cytoplasm</location>
    </subcellularLocation>
</comment>
<evidence type="ECO:0000256" key="8">
    <source>
        <dbReference type="ARBA" id="ARBA00054043"/>
    </source>
</evidence>
<name>A0A5C8LPK9_9GAMM</name>
<dbReference type="Proteomes" id="UP000321814">
    <property type="component" value="Unassembled WGS sequence"/>
</dbReference>
<dbReference type="Pfam" id="PF03588">
    <property type="entry name" value="Leu_Phe_trans"/>
    <property type="match status" value="1"/>
</dbReference>
<dbReference type="EC" id="2.3.2.6" evidence="10 15"/>
<dbReference type="HAMAP" id="MF_00688">
    <property type="entry name" value="Leu_Phe_trans"/>
    <property type="match status" value="1"/>
</dbReference>
<dbReference type="FunFam" id="3.30.70.3550:FF:000001">
    <property type="entry name" value="Leucyl/phenylalanyl-tRNA--protein transferase"/>
    <property type="match status" value="1"/>
</dbReference>
<sequence>MVIYLPELSNSSLEFPPVSQALTEPDGLLAMGGDLSPERLLKAYHSGIFPWFSPGDPLLWWSPSQRAIFMPGALKPNRTLRKLLHHSSFDISVNKAFAAVIKACSAPRPSQQGTWIVPDIQQAYIALHQQGHAHSIEVWSEGELVGGCYGVMVGQLFCGESMFNTQPNTAKVALVALQQHLSTFATGYIDCQMMNPFLQQLGAEPLSRRTYLTLLANHKALFCPAGSWKAQDLKLEF</sequence>
<evidence type="ECO:0000256" key="5">
    <source>
        <dbReference type="ARBA" id="ARBA00050607"/>
    </source>
</evidence>
<evidence type="ECO:0000256" key="2">
    <source>
        <dbReference type="ARBA" id="ARBA00022490"/>
    </source>
</evidence>
<evidence type="ECO:0000256" key="14">
    <source>
        <dbReference type="ARBA" id="ARBA00083640"/>
    </source>
</evidence>
<reference evidence="16 17" key="1">
    <citation type="submission" date="2019-08" db="EMBL/GenBank/DDBJ databases">
        <title>Draft genome analysis of Rheinheimera tangshanensis isolated from the roots of fresh rice plants (Oryza sativa).</title>
        <authorList>
            <person name="Yu Q."/>
            <person name="Qi Y."/>
            <person name="Zhang H."/>
            <person name="Pu J."/>
        </authorList>
    </citation>
    <scope>NUCLEOTIDE SEQUENCE [LARGE SCALE GENOMIC DNA]</scope>
    <source>
        <strain evidence="16 17">JA3-B52</strain>
    </source>
</reference>
<evidence type="ECO:0000256" key="9">
    <source>
        <dbReference type="ARBA" id="ARBA00061535"/>
    </source>
</evidence>
<evidence type="ECO:0000313" key="17">
    <source>
        <dbReference type="Proteomes" id="UP000321814"/>
    </source>
</evidence>
<comment type="catalytic activity">
    <reaction evidence="7 15">
        <text>N-terminal L-lysyl-[protein] + L-leucyl-tRNA(Leu) = N-terminal L-leucyl-L-lysyl-[protein] + tRNA(Leu) + H(+)</text>
        <dbReference type="Rhea" id="RHEA:12340"/>
        <dbReference type="Rhea" id="RHEA-COMP:9613"/>
        <dbReference type="Rhea" id="RHEA-COMP:9622"/>
        <dbReference type="Rhea" id="RHEA-COMP:12670"/>
        <dbReference type="Rhea" id="RHEA-COMP:12671"/>
        <dbReference type="ChEBI" id="CHEBI:15378"/>
        <dbReference type="ChEBI" id="CHEBI:65249"/>
        <dbReference type="ChEBI" id="CHEBI:78442"/>
        <dbReference type="ChEBI" id="CHEBI:78494"/>
        <dbReference type="ChEBI" id="CHEBI:133043"/>
        <dbReference type="EC" id="2.3.2.6"/>
    </reaction>
</comment>
<evidence type="ECO:0000256" key="13">
    <source>
        <dbReference type="ARBA" id="ARBA00077165"/>
    </source>
</evidence>
<comment type="catalytic activity">
    <reaction evidence="5 15">
        <text>L-phenylalanyl-tRNA(Phe) + an N-terminal L-alpha-aminoacyl-[protein] = an N-terminal L-phenylalanyl-L-alpha-aminoacyl-[protein] + tRNA(Phe)</text>
        <dbReference type="Rhea" id="RHEA:43632"/>
        <dbReference type="Rhea" id="RHEA-COMP:9668"/>
        <dbReference type="Rhea" id="RHEA-COMP:9699"/>
        <dbReference type="Rhea" id="RHEA-COMP:10636"/>
        <dbReference type="Rhea" id="RHEA-COMP:10637"/>
        <dbReference type="ChEBI" id="CHEBI:78442"/>
        <dbReference type="ChEBI" id="CHEBI:78531"/>
        <dbReference type="ChEBI" id="CHEBI:78597"/>
        <dbReference type="ChEBI" id="CHEBI:83561"/>
        <dbReference type="EC" id="2.3.2.6"/>
    </reaction>
</comment>